<dbReference type="AlphaFoldDB" id="A0A3L7J9N5"/>
<keyword evidence="5" id="KW-1185">Reference proteome</keyword>
<dbReference type="RefSeq" id="WP_121644177.1">
    <property type="nucleotide sequence ID" value="NZ_RCWN01000001.1"/>
</dbReference>
<protein>
    <submittedName>
        <fullName evidence="4">Enoyl-CoA hydratase</fullName>
        <ecNumber evidence="4">4.2.1.17</ecNumber>
    </submittedName>
</protein>
<dbReference type="InterPro" id="IPR014748">
    <property type="entry name" value="Enoyl-CoA_hydra_C"/>
</dbReference>
<dbReference type="EC" id="4.2.1.17" evidence="4"/>
<dbReference type="GO" id="GO:0006635">
    <property type="term" value="P:fatty acid beta-oxidation"/>
    <property type="evidence" value="ECO:0007669"/>
    <property type="project" value="TreeGrafter"/>
</dbReference>
<dbReference type="EMBL" id="RCWN01000001">
    <property type="protein sequence ID" value="RLQ87210.1"/>
    <property type="molecule type" value="Genomic_DNA"/>
</dbReference>
<dbReference type="PANTHER" id="PTHR11941">
    <property type="entry name" value="ENOYL-COA HYDRATASE-RELATED"/>
    <property type="match status" value="1"/>
</dbReference>
<comment type="caution">
    <text evidence="4">The sequence shown here is derived from an EMBL/GenBank/DDBJ whole genome shotgun (WGS) entry which is preliminary data.</text>
</comment>
<dbReference type="InterPro" id="IPR029045">
    <property type="entry name" value="ClpP/crotonase-like_dom_sf"/>
</dbReference>
<dbReference type="GO" id="GO:0004300">
    <property type="term" value="F:enoyl-CoA hydratase activity"/>
    <property type="evidence" value="ECO:0007669"/>
    <property type="project" value="UniProtKB-EC"/>
</dbReference>
<dbReference type="InterPro" id="IPR018376">
    <property type="entry name" value="Enoyl-CoA_hyd/isom_CS"/>
</dbReference>
<dbReference type="CDD" id="cd06558">
    <property type="entry name" value="crotonase-like"/>
    <property type="match status" value="1"/>
</dbReference>
<proteinExistence type="inferred from homology"/>
<name>A0A3L7J9N5_9HYPH</name>
<evidence type="ECO:0000313" key="5">
    <source>
        <dbReference type="Proteomes" id="UP000281094"/>
    </source>
</evidence>
<accession>A0A3L7J9N5</accession>
<keyword evidence="2 4" id="KW-0456">Lyase</keyword>
<comment type="similarity">
    <text evidence="1 3">Belongs to the enoyl-CoA hydratase/isomerase family.</text>
</comment>
<dbReference type="Gene3D" id="3.90.226.10">
    <property type="entry name" value="2-enoyl-CoA Hydratase, Chain A, domain 1"/>
    <property type="match status" value="1"/>
</dbReference>
<evidence type="ECO:0000313" key="4">
    <source>
        <dbReference type="EMBL" id="RLQ87210.1"/>
    </source>
</evidence>
<gene>
    <name evidence="4" type="ORF">D8780_02285</name>
</gene>
<dbReference type="Proteomes" id="UP000281094">
    <property type="component" value="Unassembled WGS sequence"/>
</dbReference>
<dbReference type="PANTHER" id="PTHR11941:SF54">
    <property type="entry name" value="ENOYL-COA HYDRATASE, MITOCHONDRIAL"/>
    <property type="match status" value="1"/>
</dbReference>
<sequence length="273" mass="30034">MEEEISEQSAAQQSPAVEMTLKDGIARIVLCNPVRRNAITREMWAGLTEAAKSLQDDEDLRVVLIRGQGQKAFASGADISEFGEARRSSEQAEAYTQTVQAAVEAIELIPVPVVALVHGFCIGAGTAIALACDMRYLDDQARFAVPAARLGIGYSPKWIKRLVDVVGKGYASEILMTGSQLDADAALRCQFANAVRPAAELDEFVEDRLQRMSRNAPLSMRASKAAIRECMAFDRDRDWQLPFDLSDRCASSRDYEEALDAFANKRSPDFHGR</sequence>
<organism evidence="4 5">
    <name type="scientific">Notoacmeibacter ruber</name>
    <dbReference type="NCBI Taxonomy" id="2670375"/>
    <lineage>
        <taxon>Bacteria</taxon>
        <taxon>Pseudomonadati</taxon>
        <taxon>Pseudomonadota</taxon>
        <taxon>Alphaproteobacteria</taxon>
        <taxon>Hyphomicrobiales</taxon>
        <taxon>Notoacmeibacteraceae</taxon>
        <taxon>Notoacmeibacter</taxon>
    </lineage>
</organism>
<dbReference type="InterPro" id="IPR001753">
    <property type="entry name" value="Enoyl-CoA_hydra/iso"/>
</dbReference>
<dbReference type="PROSITE" id="PS00166">
    <property type="entry name" value="ENOYL_COA_HYDRATASE"/>
    <property type="match status" value="1"/>
</dbReference>
<reference evidence="4 5" key="1">
    <citation type="submission" date="2018-10" db="EMBL/GenBank/DDBJ databases">
        <title>Notoacmeibacter sp. M2BS9Y-3-1, whole genome shotgun sequence.</title>
        <authorList>
            <person name="Tuo L."/>
        </authorList>
    </citation>
    <scope>NUCLEOTIDE SEQUENCE [LARGE SCALE GENOMIC DNA]</scope>
    <source>
        <strain evidence="4 5">M2BS9Y-3-1</strain>
    </source>
</reference>
<dbReference type="Pfam" id="PF00378">
    <property type="entry name" value="ECH_1"/>
    <property type="match status" value="1"/>
</dbReference>
<evidence type="ECO:0000256" key="3">
    <source>
        <dbReference type="RuleBase" id="RU003707"/>
    </source>
</evidence>
<evidence type="ECO:0000256" key="1">
    <source>
        <dbReference type="ARBA" id="ARBA00005254"/>
    </source>
</evidence>
<dbReference type="SUPFAM" id="SSF52096">
    <property type="entry name" value="ClpP/crotonase"/>
    <property type="match status" value="1"/>
</dbReference>
<evidence type="ECO:0000256" key="2">
    <source>
        <dbReference type="ARBA" id="ARBA00023239"/>
    </source>
</evidence>
<dbReference type="Gene3D" id="1.10.12.10">
    <property type="entry name" value="Lyase 2-enoyl-coa Hydratase, Chain A, domain 2"/>
    <property type="match status" value="1"/>
</dbReference>